<dbReference type="PANTHER" id="PTHR43744">
    <property type="entry name" value="ABC TRANSPORTER PERMEASE PROTEIN MG189-RELATED-RELATED"/>
    <property type="match status" value="1"/>
</dbReference>
<evidence type="ECO:0000313" key="10">
    <source>
        <dbReference type="Proteomes" id="UP000272528"/>
    </source>
</evidence>
<evidence type="ECO:0000313" key="9">
    <source>
        <dbReference type="EMBL" id="AZN39069.1"/>
    </source>
</evidence>
<sequence length="294" mass="32890">MKAIRLDKLALNIVAYAVIAIVALLCVIPFIMVLAGSFTSENAVMTNGYGLWPSVFSVESYRAILTDPTSLLKAYGVTLLITITGTVAGLFLTAMTAYVLYRKEFRYRNKFAFFFYFTTLFNGGLVAYYLIMLKYYHMKDSLLALIVPLLLSPYYILIMRNFLNAVPDAIPESAKVDGASEFTIFTRLCLPLMKPALASIGMFIALGYWNDWYQAALFIDDQNKFPLQYMLYKMITNIEFLSYAAGNNGIPTVELPHETVKLAMTVVSIGPVVLVYPFVQKYFVKGLTVGAVKG</sequence>
<dbReference type="AlphaFoldDB" id="A0A3S8ZZY8"/>
<feature type="transmembrane region" description="Helical" evidence="7">
    <location>
        <begin position="184"/>
        <end position="209"/>
    </location>
</feature>
<dbReference type="SUPFAM" id="SSF161098">
    <property type="entry name" value="MetI-like"/>
    <property type="match status" value="1"/>
</dbReference>
<dbReference type="GO" id="GO:0055085">
    <property type="term" value="P:transmembrane transport"/>
    <property type="evidence" value="ECO:0007669"/>
    <property type="project" value="InterPro"/>
</dbReference>
<comment type="subcellular location">
    <subcellularLocation>
        <location evidence="1 7">Cell membrane</location>
        <topology evidence="1 7">Multi-pass membrane protein</topology>
    </subcellularLocation>
</comment>
<keyword evidence="2 7" id="KW-0813">Transport</keyword>
<comment type="similarity">
    <text evidence="7">Belongs to the binding-protein-dependent transport system permease family.</text>
</comment>
<keyword evidence="3" id="KW-1003">Cell membrane</keyword>
<reference evidence="10" key="1">
    <citation type="submission" date="2018-12" db="EMBL/GenBank/DDBJ databases">
        <title>Genome sequence of Peanibacillus sp.</title>
        <authorList>
            <person name="Subramani G."/>
            <person name="Srinivasan S."/>
            <person name="Kim M.K."/>
        </authorList>
    </citation>
    <scope>NUCLEOTIDE SEQUENCE [LARGE SCALE GENOMIC DNA]</scope>
    <source>
        <strain evidence="10">18JY67-1</strain>
    </source>
</reference>
<dbReference type="PANTHER" id="PTHR43744:SF9">
    <property type="entry name" value="POLYGALACTURONAN_RHAMNOGALACTURONAN TRANSPORT SYSTEM PERMEASE PROTEIN YTCP"/>
    <property type="match status" value="1"/>
</dbReference>
<dbReference type="EMBL" id="CP034437">
    <property type="protein sequence ID" value="AZN39069.1"/>
    <property type="molecule type" value="Genomic_DNA"/>
</dbReference>
<evidence type="ECO:0000256" key="5">
    <source>
        <dbReference type="ARBA" id="ARBA00022989"/>
    </source>
</evidence>
<evidence type="ECO:0000256" key="4">
    <source>
        <dbReference type="ARBA" id="ARBA00022692"/>
    </source>
</evidence>
<organism evidence="9 10">
    <name type="scientific">Paenibacillus albus</name>
    <dbReference type="NCBI Taxonomy" id="2495582"/>
    <lineage>
        <taxon>Bacteria</taxon>
        <taxon>Bacillati</taxon>
        <taxon>Bacillota</taxon>
        <taxon>Bacilli</taxon>
        <taxon>Bacillales</taxon>
        <taxon>Paenibacillaceae</taxon>
        <taxon>Paenibacillus</taxon>
    </lineage>
</organism>
<evidence type="ECO:0000256" key="3">
    <source>
        <dbReference type="ARBA" id="ARBA00022475"/>
    </source>
</evidence>
<keyword evidence="4 7" id="KW-0812">Transmembrane</keyword>
<dbReference type="RefSeq" id="WP_126013081.1">
    <property type="nucleotide sequence ID" value="NZ_CP034437.1"/>
</dbReference>
<keyword evidence="6 7" id="KW-0472">Membrane</keyword>
<feature type="transmembrane region" description="Helical" evidence="7">
    <location>
        <begin position="262"/>
        <end position="279"/>
    </location>
</feature>
<dbReference type="KEGG" id="palb:EJC50_04835"/>
<dbReference type="Gene3D" id="1.10.3720.10">
    <property type="entry name" value="MetI-like"/>
    <property type="match status" value="1"/>
</dbReference>
<dbReference type="CDD" id="cd06261">
    <property type="entry name" value="TM_PBP2"/>
    <property type="match status" value="1"/>
</dbReference>
<evidence type="ECO:0000256" key="6">
    <source>
        <dbReference type="ARBA" id="ARBA00023136"/>
    </source>
</evidence>
<keyword evidence="10" id="KW-1185">Reference proteome</keyword>
<feature type="transmembrane region" description="Helical" evidence="7">
    <location>
        <begin position="75"/>
        <end position="101"/>
    </location>
</feature>
<gene>
    <name evidence="9" type="ORF">EJC50_04835</name>
</gene>
<feature type="transmembrane region" description="Helical" evidence="7">
    <location>
        <begin position="113"/>
        <end position="131"/>
    </location>
</feature>
<evidence type="ECO:0000256" key="2">
    <source>
        <dbReference type="ARBA" id="ARBA00022448"/>
    </source>
</evidence>
<proteinExistence type="inferred from homology"/>
<dbReference type="Pfam" id="PF00528">
    <property type="entry name" value="BPD_transp_1"/>
    <property type="match status" value="1"/>
</dbReference>
<evidence type="ECO:0000259" key="8">
    <source>
        <dbReference type="PROSITE" id="PS50928"/>
    </source>
</evidence>
<dbReference type="InterPro" id="IPR035906">
    <property type="entry name" value="MetI-like_sf"/>
</dbReference>
<keyword evidence="5 7" id="KW-1133">Transmembrane helix</keyword>
<dbReference type="Proteomes" id="UP000272528">
    <property type="component" value="Chromosome"/>
</dbReference>
<protein>
    <submittedName>
        <fullName evidence="9">Carbohydrate ABC transporter permease</fullName>
    </submittedName>
</protein>
<feature type="transmembrane region" description="Helical" evidence="7">
    <location>
        <begin position="9"/>
        <end position="35"/>
    </location>
</feature>
<feature type="domain" description="ABC transmembrane type-1" evidence="8">
    <location>
        <begin position="75"/>
        <end position="279"/>
    </location>
</feature>
<name>A0A3S8ZZY8_9BACL</name>
<dbReference type="GO" id="GO:0005886">
    <property type="term" value="C:plasma membrane"/>
    <property type="evidence" value="ECO:0007669"/>
    <property type="project" value="UniProtKB-SubCell"/>
</dbReference>
<dbReference type="PROSITE" id="PS50928">
    <property type="entry name" value="ABC_TM1"/>
    <property type="match status" value="1"/>
</dbReference>
<feature type="transmembrane region" description="Helical" evidence="7">
    <location>
        <begin position="143"/>
        <end position="163"/>
    </location>
</feature>
<dbReference type="InterPro" id="IPR000515">
    <property type="entry name" value="MetI-like"/>
</dbReference>
<accession>A0A3S8ZZY8</accession>
<evidence type="ECO:0000256" key="7">
    <source>
        <dbReference type="RuleBase" id="RU363032"/>
    </source>
</evidence>
<dbReference type="OrthoDB" id="2564280at2"/>
<evidence type="ECO:0000256" key="1">
    <source>
        <dbReference type="ARBA" id="ARBA00004651"/>
    </source>
</evidence>